<evidence type="ECO:0000256" key="1">
    <source>
        <dbReference type="ARBA" id="ARBA00003726"/>
    </source>
</evidence>
<protein>
    <recommendedName>
        <fullName evidence="8">Phospho-2-dehydro-3-deoxyheptonate aldolase</fullName>
        <ecNumber evidence="8">2.5.1.54</ecNumber>
    </recommendedName>
</protein>
<dbReference type="InterPro" id="IPR006219">
    <property type="entry name" value="DAHP_synth_1"/>
</dbReference>
<dbReference type="AlphaFoldDB" id="A0A7X2TNR3"/>
<reference evidence="10 11" key="1">
    <citation type="submission" date="2019-08" db="EMBL/GenBank/DDBJ databases">
        <title>In-depth cultivation of the pig gut microbiome towards novel bacterial diversity and tailored functional studies.</title>
        <authorList>
            <person name="Wylensek D."/>
            <person name="Hitch T.C.A."/>
            <person name="Clavel T."/>
        </authorList>
    </citation>
    <scope>NUCLEOTIDE SEQUENCE [LARGE SCALE GENOMIC DNA]</scope>
    <source>
        <strain evidence="10 11">Oil+RF-744-WCA-WT-13</strain>
    </source>
</reference>
<evidence type="ECO:0000256" key="4">
    <source>
        <dbReference type="ARBA" id="ARBA00022605"/>
    </source>
</evidence>
<evidence type="ECO:0000256" key="3">
    <source>
        <dbReference type="ARBA" id="ARBA00007985"/>
    </source>
</evidence>
<dbReference type="PANTHER" id="PTHR21225">
    <property type="entry name" value="PHOSPHO-2-DEHYDRO-3-DEOXYHEPTONATE ALDOLASE DAHP SYNTHETASE"/>
    <property type="match status" value="1"/>
</dbReference>
<dbReference type="GO" id="GO:0009073">
    <property type="term" value="P:aromatic amino acid family biosynthetic process"/>
    <property type="evidence" value="ECO:0007669"/>
    <property type="project" value="UniProtKB-KW"/>
</dbReference>
<keyword evidence="11" id="KW-1185">Reference proteome</keyword>
<evidence type="ECO:0000259" key="9">
    <source>
        <dbReference type="Pfam" id="PF00793"/>
    </source>
</evidence>
<dbReference type="SUPFAM" id="SSF51569">
    <property type="entry name" value="Aldolase"/>
    <property type="match status" value="1"/>
</dbReference>
<evidence type="ECO:0000256" key="8">
    <source>
        <dbReference type="PIRNR" id="PIRNR001361"/>
    </source>
</evidence>
<name>A0A7X2TNR3_9FIRM</name>
<dbReference type="InterPro" id="IPR013785">
    <property type="entry name" value="Aldolase_TIM"/>
</dbReference>
<sequence length="344" mass="39038">MEMQMEFLRKIPTPAELKEEFPLPAEIKTLKEKRDREIEDIFTGKSDKFLLLIGPCSADNEEAVLEYMHRLARVQEKVKDKIFIIPRVYTNKPRTVGKGYKGMVHQPDPEKGEDMKAGIIAIRELHTRVVKETGFTCAEEMLYPENHRYLSDLLSYVAVGARSVEDQLHRLVASGIGIPAGMKNPTAGDLSVMMNSIEAAQSRQRFLYRGWEVQTTGNPMAHAILRGYVDQFGRSMPNYHYETLRRLKTLYDERGLKNPAVIVDTNHSNSGKQYLEQIRIAEDVLHSCHVSKDLRSLVKGLMIESYLEDGAQKIGDGVFGKSITDPCLGWEKSEKLILEIADLV</sequence>
<comment type="pathway">
    <text evidence="2 8">Metabolic intermediate biosynthesis; chorismate biosynthesis; chorismate from D-erythrose 4-phosphate and phosphoenolpyruvate: step 1/7.</text>
</comment>
<dbReference type="Pfam" id="PF00793">
    <property type="entry name" value="DAHP_synth_1"/>
    <property type="match status" value="1"/>
</dbReference>
<accession>A0A7X2TNR3</accession>
<keyword evidence="5 8" id="KW-0808">Transferase</keyword>
<dbReference type="GO" id="GO:0009423">
    <property type="term" value="P:chorismate biosynthetic process"/>
    <property type="evidence" value="ECO:0007669"/>
    <property type="project" value="UniProtKB-UniPathway"/>
</dbReference>
<dbReference type="Proteomes" id="UP000466864">
    <property type="component" value="Unassembled WGS sequence"/>
</dbReference>
<proteinExistence type="inferred from homology"/>
<dbReference type="PIRSF" id="PIRSF001361">
    <property type="entry name" value="DAHP_synthase"/>
    <property type="match status" value="1"/>
</dbReference>
<comment type="catalytic activity">
    <reaction evidence="7 8">
        <text>D-erythrose 4-phosphate + phosphoenolpyruvate + H2O = 7-phospho-2-dehydro-3-deoxy-D-arabino-heptonate + phosphate</text>
        <dbReference type="Rhea" id="RHEA:14717"/>
        <dbReference type="ChEBI" id="CHEBI:15377"/>
        <dbReference type="ChEBI" id="CHEBI:16897"/>
        <dbReference type="ChEBI" id="CHEBI:43474"/>
        <dbReference type="ChEBI" id="CHEBI:58394"/>
        <dbReference type="ChEBI" id="CHEBI:58702"/>
        <dbReference type="EC" id="2.5.1.54"/>
    </reaction>
</comment>
<dbReference type="GO" id="GO:0008652">
    <property type="term" value="P:amino acid biosynthetic process"/>
    <property type="evidence" value="ECO:0007669"/>
    <property type="project" value="UniProtKB-KW"/>
</dbReference>
<gene>
    <name evidence="10" type="ORF">FYJ60_09595</name>
</gene>
<organism evidence="10 11">
    <name type="scientific">Bilifractor porci</name>
    <dbReference type="NCBI Taxonomy" id="2606636"/>
    <lineage>
        <taxon>Bacteria</taxon>
        <taxon>Bacillati</taxon>
        <taxon>Bacillota</taxon>
        <taxon>Clostridia</taxon>
        <taxon>Lachnospirales</taxon>
        <taxon>Lachnospiraceae</taxon>
        <taxon>Bilifractor</taxon>
    </lineage>
</organism>
<dbReference type="PANTHER" id="PTHR21225:SF12">
    <property type="entry name" value="PHOSPHO-2-DEHYDRO-3-DEOXYHEPTONATE ALDOLASE, TYROSINE-INHIBITED"/>
    <property type="match status" value="1"/>
</dbReference>
<evidence type="ECO:0000256" key="7">
    <source>
        <dbReference type="ARBA" id="ARBA00047508"/>
    </source>
</evidence>
<evidence type="ECO:0000256" key="2">
    <source>
        <dbReference type="ARBA" id="ARBA00004688"/>
    </source>
</evidence>
<comment type="caution">
    <text evidence="10">The sequence shown here is derived from an EMBL/GenBank/DDBJ whole genome shotgun (WGS) entry which is preliminary data.</text>
</comment>
<keyword evidence="6 8" id="KW-0057">Aromatic amino acid biosynthesis</keyword>
<dbReference type="UniPathway" id="UPA00053">
    <property type="reaction ID" value="UER00084"/>
</dbReference>
<dbReference type="NCBIfam" id="NF009395">
    <property type="entry name" value="PRK12755.1"/>
    <property type="match status" value="1"/>
</dbReference>
<keyword evidence="4 8" id="KW-0028">Amino-acid biosynthesis</keyword>
<dbReference type="Gene3D" id="3.20.20.70">
    <property type="entry name" value="Aldolase class I"/>
    <property type="match status" value="1"/>
</dbReference>
<dbReference type="EC" id="2.5.1.54" evidence="8"/>
<evidence type="ECO:0000256" key="6">
    <source>
        <dbReference type="ARBA" id="ARBA00023141"/>
    </source>
</evidence>
<dbReference type="GO" id="GO:0005737">
    <property type="term" value="C:cytoplasm"/>
    <property type="evidence" value="ECO:0007669"/>
    <property type="project" value="TreeGrafter"/>
</dbReference>
<dbReference type="GO" id="GO:0003849">
    <property type="term" value="F:3-deoxy-7-phosphoheptulonate synthase activity"/>
    <property type="evidence" value="ECO:0007669"/>
    <property type="project" value="UniProtKB-EC"/>
</dbReference>
<evidence type="ECO:0000313" key="11">
    <source>
        <dbReference type="Proteomes" id="UP000466864"/>
    </source>
</evidence>
<feature type="domain" description="DAHP synthetase I/KDSA" evidence="9">
    <location>
        <begin position="36"/>
        <end position="335"/>
    </location>
</feature>
<comment type="similarity">
    <text evidence="3 8">Belongs to the class-I DAHP synthase family.</text>
</comment>
<dbReference type="InterPro" id="IPR006218">
    <property type="entry name" value="DAHP1/KDSA"/>
</dbReference>
<dbReference type="EMBL" id="VUMV01000007">
    <property type="protein sequence ID" value="MST82569.1"/>
    <property type="molecule type" value="Genomic_DNA"/>
</dbReference>
<evidence type="ECO:0000313" key="10">
    <source>
        <dbReference type="EMBL" id="MST82569.1"/>
    </source>
</evidence>
<dbReference type="NCBIfam" id="TIGR00034">
    <property type="entry name" value="aroFGH"/>
    <property type="match status" value="1"/>
</dbReference>
<comment type="function">
    <text evidence="1 8">Stereospecific condensation of phosphoenolpyruvate (PEP) and D-erythrose-4-phosphate (E4P) giving rise to 3-deoxy-D-arabino-heptulosonate-7-phosphate (DAHP).</text>
</comment>
<evidence type="ECO:0000256" key="5">
    <source>
        <dbReference type="ARBA" id="ARBA00022679"/>
    </source>
</evidence>